<feature type="compositionally biased region" description="Basic and acidic residues" evidence="1">
    <location>
        <begin position="44"/>
        <end position="58"/>
    </location>
</feature>
<keyword evidence="3" id="KW-1185">Reference proteome</keyword>
<dbReference type="OrthoDB" id="1302636at2759"/>
<dbReference type="Proteomes" id="UP000887116">
    <property type="component" value="Unassembled WGS sequence"/>
</dbReference>
<reference evidence="2" key="1">
    <citation type="submission" date="2020-07" db="EMBL/GenBank/DDBJ databases">
        <title>Multicomponent nature underlies the extraordinary mechanical properties of spider dragline silk.</title>
        <authorList>
            <person name="Kono N."/>
            <person name="Nakamura H."/>
            <person name="Mori M."/>
            <person name="Yoshida Y."/>
            <person name="Ohtoshi R."/>
            <person name="Malay A.D."/>
            <person name="Moran D.A.P."/>
            <person name="Tomita M."/>
            <person name="Numata K."/>
            <person name="Arakawa K."/>
        </authorList>
    </citation>
    <scope>NUCLEOTIDE SEQUENCE</scope>
</reference>
<feature type="compositionally biased region" description="Low complexity" evidence="1">
    <location>
        <begin position="84"/>
        <end position="97"/>
    </location>
</feature>
<evidence type="ECO:0000313" key="3">
    <source>
        <dbReference type="Proteomes" id="UP000887116"/>
    </source>
</evidence>
<organism evidence="2 3">
    <name type="scientific">Trichonephila clavata</name>
    <name type="common">Joro spider</name>
    <name type="synonym">Nephila clavata</name>
    <dbReference type="NCBI Taxonomy" id="2740835"/>
    <lineage>
        <taxon>Eukaryota</taxon>
        <taxon>Metazoa</taxon>
        <taxon>Ecdysozoa</taxon>
        <taxon>Arthropoda</taxon>
        <taxon>Chelicerata</taxon>
        <taxon>Arachnida</taxon>
        <taxon>Araneae</taxon>
        <taxon>Araneomorphae</taxon>
        <taxon>Entelegynae</taxon>
        <taxon>Araneoidea</taxon>
        <taxon>Nephilidae</taxon>
        <taxon>Trichonephila</taxon>
    </lineage>
</organism>
<sequence length="293" mass="31209">MPLDVRGRTCATVEGTTCEGASAVGPGNPSSLSQCWGQGIRRAKREEPSAESLRREAQFGKCGVRSARRSAAGFEVSPLTGAFPVAGARPVSSSPSAVPAPPESRVARECSPKAGGRLLPRLNTTARPIANKYREGKLQRTLKREFKRRETARRETGGPSKSRPSAETQSLSSDALLRGILGKSRPVAFFSPPPGESAAHLWSVGVPRGPDAERATRCPHGPAPPAVRLFRAPEARPSPTRLVPRGGRSFGRLLEVGNVLLRAEGVAVPRRVGRSPTRPVLKHGPRSLALVRV</sequence>
<evidence type="ECO:0000256" key="1">
    <source>
        <dbReference type="SAM" id="MobiDB-lite"/>
    </source>
</evidence>
<evidence type="ECO:0000313" key="2">
    <source>
        <dbReference type="EMBL" id="GFQ81211.1"/>
    </source>
</evidence>
<comment type="caution">
    <text evidence="2">The sequence shown here is derived from an EMBL/GenBank/DDBJ whole genome shotgun (WGS) entry which is preliminary data.</text>
</comment>
<dbReference type="AlphaFoldDB" id="A0A8X6KRC8"/>
<feature type="region of interest" description="Disordered" evidence="1">
    <location>
        <begin position="19"/>
        <end position="62"/>
    </location>
</feature>
<proteinExistence type="predicted"/>
<protein>
    <submittedName>
        <fullName evidence="2">Uncharacterized protein</fullName>
    </submittedName>
</protein>
<feature type="compositionally biased region" description="Basic and acidic residues" evidence="1">
    <location>
        <begin position="132"/>
        <end position="156"/>
    </location>
</feature>
<feature type="compositionally biased region" description="Polar residues" evidence="1">
    <location>
        <begin position="162"/>
        <end position="171"/>
    </location>
</feature>
<feature type="region of interest" description="Disordered" evidence="1">
    <location>
        <begin position="82"/>
        <end position="171"/>
    </location>
</feature>
<name>A0A8X6KRC8_TRICU</name>
<dbReference type="EMBL" id="BMAO01002507">
    <property type="protein sequence ID" value="GFQ81211.1"/>
    <property type="molecule type" value="Genomic_DNA"/>
</dbReference>
<accession>A0A8X6KRC8</accession>
<gene>
    <name evidence="2" type="ORF">TNCT_277771</name>
</gene>